<dbReference type="Proteomes" id="UP000504610">
    <property type="component" value="Chromosome 1"/>
</dbReference>
<proteinExistence type="predicted"/>
<dbReference type="OrthoDB" id="1914593at2759"/>
<evidence type="ECO:0000313" key="1">
    <source>
        <dbReference type="Proteomes" id="UP000504610"/>
    </source>
</evidence>
<reference evidence="1" key="1">
    <citation type="journal article" date="2019" name="Database">
        <title>The radish genome database (RadishGD): an integrated information resource for radish genomics.</title>
        <authorList>
            <person name="Yu H.J."/>
            <person name="Baek S."/>
            <person name="Lee Y.J."/>
            <person name="Cho A."/>
            <person name="Mun J.H."/>
        </authorList>
    </citation>
    <scope>NUCLEOTIDE SEQUENCE [LARGE SCALE GENOMIC DNA]</scope>
    <source>
        <strain evidence="1">cv. WK10039</strain>
    </source>
</reference>
<keyword evidence="1" id="KW-1185">Reference proteome</keyword>
<dbReference type="KEGG" id="rsz:108848364"/>
<protein>
    <submittedName>
        <fullName evidence="2">Uncharacterized protein LOC108848364 isoform X1</fullName>
    </submittedName>
</protein>
<gene>
    <name evidence="2" type="primary">LOC108848364</name>
</gene>
<reference evidence="2" key="2">
    <citation type="submission" date="2025-08" db="UniProtKB">
        <authorList>
            <consortium name="RefSeq"/>
        </authorList>
    </citation>
    <scope>IDENTIFICATION</scope>
    <source>
        <tissue evidence="2">Leaf</tissue>
    </source>
</reference>
<sequence length="439" mass="49479">MEPRYVPKPCLRSFERDFETLVADSWRFRHLVNRALQTHFWNVSFGLWCSCQQPIDSPGYSLPCSLPLSSDSALSFVREMAVSQQRVPLRRLAETNSSTAHILSFRRFAVDFNSSESLYEESAKLMDRVEEPDWYLHPSNKINLVPPMFHETTPDLVPCSSSEQPVDKLVQICTFKLRNPLNNSDSSIMKACETTSDHEDADRSRRCHWDQSICLLNSEYPIIEEDNTTCIGTLDDGSDDRSVTSSAMQLSPLLDATKDKAFLAKPVSFVVHQNLACSNKELGSGYVGVAPAEKLQDLEVATTAENQIREVDNIRSIGIKRKASRDKASCNSQRTKKGCQQSIFADKPQNLLLFEDKRFDDPKCLQMKFLSTHGNLPSRSQLLKRFSVFGKIDASRTDVNPEGSSAKVVFLQSIDAVTAYQFVKKIKLGRSKVVSAWCL</sequence>
<accession>A0A9W3BWR0</accession>
<dbReference type="RefSeq" id="XP_056843702.1">
    <property type="nucleotide sequence ID" value="XM_056987722.1"/>
</dbReference>
<dbReference type="PANTHER" id="PTHR35491:SF12">
    <property type="entry name" value="RRM DOMAIN-CONTAINING PROTEIN"/>
    <property type="match status" value="1"/>
</dbReference>
<organism evidence="1 2">
    <name type="scientific">Raphanus sativus</name>
    <name type="common">Radish</name>
    <name type="synonym">Raphanus raphanistrum var. sativus</name>
    <dbReference type="NCBI Taxonomy" id="3726"/>
    <lineage>
        <taxon>Eukaryota</taxon>
        <taxon>Viridiplantae</taxon>
        <taxon>Streptophyta</taxon>
        <taxon>Embryophyta</taxon>
        <taxon>Tracheophyta</taxon>
        <taxon>Spermatophyta</taxon>
        <taxon>Magnoliopsida</taxon>
        <taxon>eudicotyledons</taxon>
        <taxon>Gunneridae</taxon>
        <taxon>Pentapetalae</taxon>
        <taxon>rosids</taxon>
        <taxon>malvids</taxon>
        <taxon>Brassicales</taxon>
        <taxon>Brassicaceae</taxon>
        <taxon>Brassiceae</taxon>
        <taxon>Raphanus</taxon>
    </lineage>
</organism>
<evidence type="ECO:0000313" key="2">
    <source>
        <dbReference type="RefSeq" id="XP_056843702.1"/>
    </source>
</evidence>
<dbReference type="PANTHER" id="PTHR35491">
    <property type="entry name" value="OS12G0638500-LIKE PROTEIN"/>
    <property type="match status" value="1"/>
</dbReference>
<dbReference type="AlphaFoldDB" id="A0A9W3BWR0"/>
<name>A0A9W3BWR0_RAPSA</name>
<dbReference type="GeneID" id="108848364"/>